<dbReference type="Proteomes" id="UP000076078">
    <property type="component" value="Unassembled WGS sequence"/>
</dbReference>
<dbReference type="InterPro" id="IPR005639">
    <property type="entry name" value="Pest_crys_dom_I"/>
</dbReference>
<evidence type="ECO:0000313" key="3">
    <source>
        <dbReference type="Proteomes" id="UP000076078"/>
    </source>
</evidence>
<dbReference type="OMA" id="FINGWIG"/>
<dbReference type="PANTHER" id="PTHR37003:SF2">
    <property type="entry name" value="PESTICIDAL CRYSTAL PROTEIN N-TERMINAL DOMAIN-CONTAINING PROTEIN"/>
    <property type="match status" value="1"/>
</dbReference>
<protein>
    <recommendedName>
        <fullName evidence="1">Pesticidal crystal protein domain-containing protein</fullName>
    </recommendedName>
</protein>
<evidence type="ECO:0000313" key="2">
    <source>
        <dbReference type="EMBL" id="KYQ91471.1"/>
    </source>
</evidence>
<dbReference type="Pfam" id="PF03945">
    <property type="entry name" value="Endotoxin_N"/>
    <property type="match status" value="1"/>
</dbReference>
<sequence length="655" mass="73553">MVLNQKDYIDIYSKTVNDLFNEIPLSAEMTKKPPIEFMKALVVGSLSMVPGAGPILGMLADCILSQLIDDKNAAESEQAFANFQKAIVSIIDSKIASYDIGSIQTALSGTTKQMATFKGYVKNALAYPNKPSYKEFVRTEIVALDNIFMDKIAKCQNKDNDLYIVQLPYYVILVTAYLGLLADTVQRGAKWGILEGTRTQFVGKFNEQLAEAKQWVWDTYKAGIAKIQSSDTTNDVRKFNKIIRFRNQFIYFAFDFFPIWEAMDPIKYPEPVRFEQVRFLFSDIEGFPVQDATNKSPYYRLTMDQIEDKFYYYNYNAYGGDLAKIAQFKQADNNRIIAIQNYFYRNPATKDQVAGALLGGNNTNIPSWVSDMPEDCVPQQVVLNHDIIPRLLCISNSSNFPLNTQGRFGISTGRNQDSGNAEQTVTYSYPYNSYNFPVTLPNNDPEELSEYDYTYNPVWKYENTTYQFPDHKIAHIASIGANKDINSNGVVDAFLVAYAPVNLFRYNYIYPTGTTIVQAQKCVGKDNGVSLSISHFINNPCHHLWSMTVGPSKYITFAFDAVDSTVTKFNFCFRYTSNGPATIAVFNVATATGVGNYQLPASATETYSSVSTFAINIGNQPFGKNRFRFTNNSTTTTIQLINISLTPKPATTTAA</sequence>
<dbReference type="AlphaFoldDB" id="A0A151ZC03"/>
<feature type="domain" description="Pesticidal crystal protein" evidence="1">
    <location>
        <begin position="42"/>
        <end position="264"/>
    </location>
</feature>
<dbReference type="FunCoup" id="A0A151ZC03">
    <property type="interactions" value="1157"/>
</dbReference>
<dbReference type="InterPro" id="IPR036716">
    <property type="entry name" value="Pest_crys_N_sf"/>
</dbReference>
<keyword evidence="3" id="KW-1185">Reference proteome</keyword>
<dbReference type="SUPFAM" id="SSF56849">
    <property type="entry name" value="delta-Endotoxin (insectocide), N-terminal domain"/>
    <property type="match status" value="1"/>
</dbReference>
<dbReference type="PANTHER" id="PTHR37003">
    <property type="entry name" value="ENDOTOXIN_N DOMAIN-CONTAINING PROTEIN-RELATED"/>
    <property type="match status" value="1"/>
</dbReference>
<proteinExistence type="predicted"/>
<dbReference type="Gene3D" id="1.20.190.10">
    <property type="entry name" value="Pesticidal crystal protein, N-terminal domain"/>
    <property type="match status" value="1"/>
</dbReference>
<organism evidence="2 3">
    <name type="scientific">Tieghemostelium lacteum</name>
    <name type="common">Slime mold</name>
    <name type="synonym">Dictyostelium lacteum</name>
    <dbReference type="NCBI Taxonomy" id="361077"/>
    <lineage>
        <taxon>Eukaryota</taxon>
        <taxon>Amoebozoa</taxon>
        <taxon>Evosea</taxon>
        <taxon>Eumycetozoa</taxon>
        <taxon>Dictyostelia</taxon>
        <taxon>Dictyosteliales</taxon>
        <taxon>Raperosteliaceae</taxon>
        <taxon>Tieghemostelium</taxon>
    </lineage>
</organism>
<accession>A0A151ZC03</accession>
<dbReference type="EMBL" id="LODT01000035">
    <property type="protein sequence ID" value="KYQ91471.1"/>
    <property type="molecule type" value="Genomic_DNA"/>
</dbReference>
<comment type="caution">
    <text evidence="2">The sequence shown here is derived from an EMBL/GenBank/DDBJ whole genome shotgun (WGS) entry which is preliminary data.</text>
</comment>
<dbReference type="GO" id="GO:0090729">
    <property type="term" value="F:toxin activity"/>
    <property type="evidence" value="ECO:0007669"/>
    <property type="project" value="InterPro"/>
</dbReference>
<gene>
    <name evidence="2" type="ORF">DLAC_08438</name>
</gene>
<name>A0A151ZC03_TIELA</name>
<evidence type="ECO:0000259" key="1">
    <source>
        <dbReference type="Pfam" id="PF03945"/>
    </source>
</evidence>
<reference evidence="2 3" key="1">
    <citation type="submission" date="2015-12" db="EMBL/GenBank/DDBJ databases">
        <title>Dictyostelia acquired genes for synthesis and detection of signals that induce cell-type specialization by lateral gene transfer from prokaryotes.</title>
        <authorList>
            <person name="Gloeckner G."/>
            <person name="Schaap P."/>
        </authorList>
    </citation>
    <scope>NUCLEOTIDE SEQUENCE [LARGE SCALE GENOMIC DNA]</scope>
    <source>
        <strain evidence="2 3">TK</strain>
    </source>
</reference>
<dbReference type="InParanoid" id="A0A151ZC03"/>
<dbReference type="OrthoDB" id="21345at2759"/>
<dbReference type="GO" id="GO:0001907">
    <property type="term" value="P:symbiont-mediated killing of host cell"/>
    <property type="evidence" value="ECO:0007669"/>
    <property type="project" value="InterPro"/>
</dbReference>
<dbReference type="InterPro" id="IPR038979">
    <property type="entry name" value="Pest_crys"/>
</dbReference>